<comment type="similarity">
    <text evidence="2">Belongs to the bacterial solute-binding protein 2 family.</text>
</comment>
<dbReference type="PANTHER" id="PTHR46847">
    <property type="entry name" value="D-ALLOSE-BINDING PERIPLASMIC PROTEIN-RELATED"/>
    <property type="match status" value="1"/>
</dbReference>
<evidence type="ECO:0000256" key="5">
    <source>
        <dbReference type="SAM" id="SignalP"/>
    </source>
</evidence>
<dbReference type="PANTHER" id="PTHR46847:SF1">
    <property type="entry name" value="D-ALLOSE-BINDING PERIPLASMIC PROTEIN-RELATED"/>
    <property type="match status" value="1"/>
</dbReference>
<reference evidence="8" key="1">
    <citation type="journal article" date="2019" name="Int. J. Syst. Evol. Microbiol.">
        <title>The Global Catalogue of Microorganisms (GCM) 10K type strain sequencing project: providing services to taxonomists for standard genome sequencing and annotation.</title>
        <authorList>
            <consortium name="The Broad Institute Genomics Platform"/>
            <consortium name="The Broad Institute Genome Sequencing Center for Infectious Disease"/>
            <person name="Wu L."/>
            <person name="Ma J."/>
        </authorList>
    </citation>
    <scope>NUCLEOTIDE SEQUENCE [LARGE SCALE GENOMIC DNA]</scope>
    <source>
        <strain evidence="8">JCM 18126</strain>
    </source>
</reference>
<dbReference type="Gene3D" id="3.40.50.2300">
    <property type="match status" value="2"/>
</dbReference>
<name>A0ABP9HHS0_9ACTN</name>
<dbReference type="CDD" id="cd01536">
    <property type="entry name" value="PBP1_ABC_sugar_binding-like"/>
    <property type="match status" value="1"/>
</dbReference>
<feature type="region of interest" description="Disordered" evidence="4">
    <location>
        <begin position="32"/>
        <end position="51"/>
    </location>
</feature>
<dbReference type="Proteomes" id="UP001501195">
    <property type="component" value="Unassembled WGS sequence"/>
</dbReference>
<dbReference type="EMBL" id="BAABIL010000138">
    <property type="protein sequence ID" value="GAA4970942.1"/>
    <property type="molecule type" value="Genomic_DNA"/>
</dbReference>
<feature type="chain" id="PRO_5046852025" evidence="5">
    <location>
        <begin position="22"/>
        <end position="356"/>
    </location>
</feature>
<gene>
    <name evidence="7" type="ORF">GCM10023225_11070</name>
</gene>
<evidence type="ECO:0000313" key="8">
    <source>
        <dbReference type="Proteomes" id="UP001501195"/>
    </source>
</evidence>
<comment type="subcellular location">
    <subcellularLocation>
        <location evidence="1">Cell envelope</location>
    </subcellularLocation>
</comment>
<feature type="domain" description="Periplasmic binding protein" evidence="6">
    <location>
        <begin position="69"/>
        <end position="330"/>
    </location>
</feature>
<dbReference type="PROSITE" id="PS51257">
    <property type="entry name" value="PROKAR_LIPOPROTEIN"/>
    <property type="match status" value="1"/>
</dbReference>
<accession>A0ABP9HHS0</accession>
<dbReference type="Pfam" id="PF13407">
    <property type="entry name" value="Peripla_BP_4"/>
    <property type="match status" value="1"/>
</dbReference>
<proteinExistence type="inferred from homology"/>
<keyword evidence="3 5" id="KW-0732">Signal</keyword>
<evidence type="ECO:0000259" key="6">
    <source>
        <dbReference type="Pfam" id="PF13407"/>
    </source>
</evidence>
<dbReference type="InterPro" id="IPR025997">
    <property type="entry name" value="SBP_2_dom"/>
</dbReference>
<comment type="caution">
    <text evidence="7">The sequence shown here is derived from an EMBL/GenBank/DDBJ whole genome shotgun (WGS) entry which is preliminary data.</text>
</comment>
<sequence>MPTTSRAARALLALAVTASLAACSQPATGTGAAAATAGAGNADAQPPTPPPGVAAFEPAQPGSGAGLTIGFTQLALSAPFPQAVQRSVEEQAEIAGVELVTCDSKLDASRALDCARQFATQQVDGLITFQADANAAASICDAGPQVPVMAVDIEQQPCQTAFVGAANTYAGEVLGFHLGEYFRDEEGCEYDAFVSLESTAVGEVNEQRMGGIRSGFESVCGPIHDLRTIDTGAGGQADAAQRQMTDTLTALPGAEKVITVGINEDVIVAALAAARSQNRTDSLYLGVQNFDPANCTIYDAPHYVGSTAYFPERYGELLVPNLIRAVKGEQVPAQLLVPHEWVTRDNVEQHYPDFAC</sequence>
<evidence type="ECO:0000256" key="4">
    <source>
        <dbReference type="SAM" id="MobiDB-lite"/>
    </source>
</evidence>
<dbReference type="RefSeq" id="WP_345711386.1">
    <property type="nucleotide sequence ID" value="NZ_BAABIL010000138.1"/>
</dbReference>
<feature type="compositionally biased region" description="Low complexity" evidence="4">
    <location>
        <begin position="32"/>
        <end position="44"/>
    </location>
</feature>
<feature type="signal peptide" evidence="5">
    <location>
        <begin position="1"/>
        <end position="21"/>
    </location>
</feature>
<evidence type="ECO:0000256" key="2">
    <source>
        <dbReference type="ARBA" id="ARBA00007639"/>
    </source>
</evidence>
<keyword evidence="8" id="KW-1185">Reference proteome</keyword>
<dbReference type="InterPro" id="IPR028082">
    <property type="entry name" value="Peripla_BP_I"/>
</dbReference>
<evidence type="ECO:0000256" key="1">
    <source>
        <dbReference type="ARBA" id="ARBA00004196"/>
    </source>
</evidence>
<protein>
    <submittedName>
        <fullName evidence="7">Sugar ABC transporter substrate-binding protein</fullName>
    </submittedName>
</protein>
<evidence type="ECO:0000313" key="7">
    <source>
        <dbReference type="EMBL" id="GAA4970942.1"/>
    </source>
</evidence>
<organism evidence="7 8">
    <name type="scientific">Kineococcus glutinatus</name>
    <dbReference type="NCBI Taxonomy" id="1070872"/>
    <lineage>
        <taxon>Bacteria</taxon>
        <taxon>Bacillati</taxon>
        <taxon>Actinomycetota</taxon>
        <taxon>Actinomycetes</taxon>
        <taxon>Kineosporiales</taxon>
        <taxon>Kineosporiaceae</taxon>
        <taxon>Kineococcus</taxon>
    </lineage>
</organism>
<dbReference type="SUPFAM" id="SSF53822">
    <property type="entry name" value="Periplasmic binding protein-like I"/>
    <property type="match status" value="1"/>
</dbReference>
<evidence type="ECO:0000256" key="3">
    <source>
        <dbReference type="ARBA" id="ARBA00022729"/>
    </source>
</evidence>